<dbReference type="Pfam" id="PF07811">
    <property type="entry name" value="TadE"/>
    <property type="match status" value="1"/>
</dbReference>
<keyword evidence="1" id="KW-0472">Membrane</keyword>
<feature type="transmembrane region" description="Helical" evidence="1">
    <location>
        <begin position="36"/>
        <end position="59"/>
    </location>
</feature>
<dbReference type="RefSeq" id="WP_244535512.1">
    <property type="nucleotide sequence ID" value="NZ_FOSV01000019.1"/>
</dbReference>
<dbReference type="STRING" id="414703.SAMN04488125_11993"/>
<name>A0A1I4JA88_9HYPH</name>
<protein>
    <submittedName>
        <fullName evidence="3">TadE-like protein</fullName>
    </submittedName>
</protein>
<keyword evidence="4" id="KW-1185">Reference proteome</keyword>
<gene>
    <name evidence="3" type="ORF">SAMN04488125_11993</name>
</gene>
<accession>A0A1I4JA88</accession>
<reference evidence="4" key="1">
    <citation type="submission" date="2016-10" db="EMBL/GenBank/DDBJ databases">
        <authorList>
            <person name="Varghese N."/>
            <person name="Submissions S."/>
        </authorList>
    </citation>
    <scope>NUCLEOTIDE SEQUENCE [LARGE SCALE GENOMIC DNA]</scope>
    <source>
        <strain evidence="4">CGMCC 1.6474</strain>
    </source>
</reference>
<evidence type="ECO:0000313" key="4">
    <source>
        <dbReference type="Proteomes" id="UP000198804"/>
    </source>
</evidence>
<keyword evidence="1" id="KW-0812">Transmembrane</keyword>
<dbReference type="Proteomes" id="UP000198804">
    <property type="component" value="Unassembled WGS sequence"/>
</dbReference>
<sequence length="197" mass="21412">MGEQHTIASAARARTGIATRLSGLRRDERGIAVVEFSLVALPLFALIAVIMEASLLVYAQHRLDVAVERGTRFLRIGVIQGGSTSEGPSKQLLSAMCGGGFNMFRCEDVKIDLVSTPSFSPSQIAAPYDSENHKWAAGFGTRFDCPNGSSVVSLRAAVAVLRPFYFLDFTGQSMPERRQLLTSTMIFRTEGFEGRAC</sequence>
<organism evidence="3 4">
    <name type="scientific">Methylorubrum salsuginis</name>
    <dbReference type="NCBI Taxonomy" id="414703"/>
    <lineage>
        <taxon>Bacteria</taxon>
        <taxon>Pseudomonadati</taxon>
        <taxon>Pseudomonadota</taxon>
        <taxon>Alphaproteobacteria</taxon>
        <taxon>Hyphomicrobiales</taxon>
        <taxon>Methylobacteriaceae</taxon>
        <taxon>Methylorubrum</taxon>
    </lineage>
</organism>
<dbReference type="AlphaFoldDB" id="A0A1I4JA88"/>
<feature type="domain" description="TadE-like" evidence="2">
    <location>
        <begin position="30"/>
        <end position="72"/>
    </location>
</feature>
<dbReference type="InterPro" id="IPR012495">
    <property type="entry name" value="TadE-like_dom"/>
</dbReference>
<dbReference type="EMBL" id="FOSV01000019">
    <property type="protein sequence ID" value="SFL63508.1"/>
    <property type="molecule type" value="Genomic_DNA"/>
</dbReference>
<proteinExistence type="predicted"/>
<evidence type="ECO:0000313" key="3">
    <source>
        <dbReference type="EMBL" id="SFL63508.1"/>
    </source>
</evidence>
<keyword evidence="1" id="KW-1133">Transmembrane helix</keyword>
<evidence type="ECO:0000256" key="1">
    <source>
        <dbReference type="SAM" id="Phobius"/>
    </source>
</evidence>
<evidence type="ECO:0000259" key="2">
    <source>
        <dbReference type="Pfam" id="PF07811"/>
    </source>
</evidence>